<accession>A0A9P4V6D5</accession>
<dbReference type="PRINTS" id="PR00081">
    <property type="entry name" value="GDHRDH"/>
</dbReference>
<dbReference type="AlphaFoldDB" id="A0A9P4V6D5"/>
<dbReference type="CDD" id="cd05233">
    <property type="entry name" value="SDR_c"/>
    <property type="match status" value="1"/>
</dbReference>
<sequence length="254" mass="27137">MPGYDLKGRNVLVTGGSAGLGEAICTSFAAAGANIAVNYFNRLDPALKVQAACEAHGVKAITIKADMCSTDEARRAVQEVREQLGGLDVVIANAGWTKFTMFGDLDAMSEEEWDRCWAANVKVPLALLKAAKPTFVENEEGGVFISTGSIAANSQGGSSMPYAVTKAAQVQLIKCLASTQGHKIRINTVLPGFLATEWGLRYSKEIQDMVKDKAALKHETFLQDCADAFLMLARNTSMTGMKIQVDAGLNIQGN</sequence>
<proteinExistence type="inferred from homology"/>
<gene>
    <name evidence="4" type="ORF">EJ04DRAFT_510388</name>
</gene>
<dbReference type="PANTHER" id="PTHR43618:SF2">
    <property type="entry name" value="CHAIN DEHYDROGENASE, PUTATIVE (AFU_ORTHOLOGUE AFUA_6G06930)-RELATED"/>
    <property type="match status" value="1"/>
</dbReference>
<dbReference type="Proteomes" id="UP000799444">
    <property type="component" value="Unassembled WGS sequence"/>
</dbReference>
<evidence type="ECO:0000256" key="3">
    <source>
        <dbReference type="ARBA" id="ARBA00023002"/>
    </source>
</evidence>
<reference evidence="4" key="1">
    <citation type="journal article" date="2020" name="Stud. Mycol.">
        <title>101 Dothideomycetes genomes: a test case for predicting lifestyles and emergence of pathogens.</title>
        <authorList>
            <person name="Haridas S."/>
            <person name="Albert R."/>
            <person name="Binder M."/>
            <person name="Bloem J."/>
            <person name="Labutti K."/>
            <person name="Salamov A."/>
            <person name="Andreopoulos B."/>
            <person name="Baker S."/>
            <person name="Barry K."/>
            <person name="Bills G."/>
            <person name="Bluhm B."/>
            <person name="Cannon C."/>
            <person name="Castanera R."/>
            <person name="Culley D."/>
            <person name="Daum C."/>
            <person name="Ezra D."/>
            <person name="Gonzalez J."/>
            <person name="Henrissat B."/>
            <person name="Kuo A."/>
            <person name="Liang C."/>
            <person name="Lipzen A."/>
            <person name="Lutzoni F."/>
            <person name="Magnuson J."/>
            <person name="Mondo S."/>
            <person name="Nolan M."/>
            <person name="Ohm R."/>
            <person name="Pangilinan J."/>
            <person name="Park H.-J."/>
            <person name="Ramirez L."/>
            <person name="Alfaro M."/>
            <person name="Sun H."/>
            <person name="Tritt A."/>
            <person name="Yoshinaga Y."/>
            <person name="Zwiers L.-H."/>
            <person name="Turgeon B."/>
            <person name="Goodwin S."/>
            <person name="Spatafora J."/>
            <person name="Crous P."/>
            <person name="Grigoriev I."/>
        </authorList>
    </citation>
    <scope>NUCLEOTIDE SEQUENCE</scope>
    <source>
        <strain evidence="4">CBS 125425</strain>
    </source>
</reference>
<protein>
    <submittedName>
        <fullName evidence="4">Short chain dehydrogenase/reductase</fullName>
    </submittedName>
</protein>
<dbReference type="InterPro" id="IPR002347">
    <property type="entry name" value="SDR_fam"/>
</dbReference>
<evidence type="ECO:0000313" key="5">
    <source>
        <dbReference type="Proteomes" id="UP000799444"/>
    </source>
</evidence>
<evidence type="ECO:0000313" key="4">
    <source>
        <dbReference type="EMBL" id="KAF2737280.1"/>
    </source>
</evidence>
<dbReference type="Gene3D" id="3.40.50.720">
    <property type="entry name" value="NAD(P)-binding Rossmann-like Domain"/>
    <property type="match status" value="1"/>
</dbReference>
<comment type="similarity">
    <text evidence="1">Belongs to the short-chain dehydrogenases/reductases (SDR) family.</text>
</comment>
<evidence type="ECO:0000256" key="2">
    <source>
        <dbReference type="ARBA" id="ARBA00022857"/>
    </source>
</evidence>
<evidence type="ECO:0000256" key="1">
    <source>
        <dbReference type="ARBA" id="ARBA00006484"/>
    </source>
</evidence>
<dbReference type="OrthoDB" id="37659at2759"/>
<dbReference type="Pfam" id="PF13561">
    <property type="entry name" value="adh_short_C2"/>
    <property type="match status" value="1"/>
</dbReference>
<dbReference type="InterPro" id="IPR052178">
    <property type="entry name" value="Sec_Metab_Biosynth_SDR"/>
</dbReference>
<keyword evidence="3" id="KW-0560">Oxidoreductase</keyword>
<dbReference type="SUPFAM" id="SSF51735">
    <property type="entry name" value="NAD(P)-binding Rossmann-fold domains"/>
    <property type="match status" value="1"/>
</dbReference>
<dbReference type="GO" id="GO:0016491">
    <property type="term" value="F:oxidoreductase activity"/>
    <property type="evidence" value="ECO:0007669"/>
    <property type="project" value="UniProtKB-KW"/>
</dbReference>
<keyword evidence="2" id="KW-0521">NADP</keyword>
<name>A0A9P4V6D5_9PLEO</name>
<organism evidence="4 5">
    <name type="scientific">Polyplosphaeria fusca</name>
    <dbReference type="NCBI Taxonomy" id="682080"/>
    <lineage>
        <taxon>Eukaryota</taxon>
        <taxon>Fungi</taxon>
        <taxon>Dikarya</taxon>
        <taxon>Ascomycota</taxon>
        <taxon>Pezizomycotina</taxon>
        <taxon>Dothideomycetes</taxon>
        <taxon>Pleosporomycetidae</taxon>
        <taxon>Pleosporales</taxon>
        <taxon>Tetraplosphaeriaceae</taxon>
        <taxon>Polyplosphaeria</taxon>
    </lineage>
</organism>
<comment type="caution">
    <text evidence="4">The sequence shown here is derived from an EMBL/GenBank/DDBJ whole genome shotgun (WGS) entry which is preliminary data.</text>
</comment>
<dbReference type="InterPro" id="IPR036291">
    <property type="entry name" value="NAD(P)-bd_dom_sf"/>
</dbReference>
<dbReference type="PANTHER" id="PTHR43618">
    <property type="entry name" value="7-ALPHA-HYDROXYSTEROID DEHYDROGENASE"/>
    <property type="match status" value="1"/>
</dbReference>
<keyword evidence="5" id="KW-1185">Reference proteome</keyword>
<dbReference type="EMBL" id="ML996117">
    <property type="protein sequence ID" value="KAF2737280.1"/>
    <property type="molecule type" value="Genomic_DNA"/>
</dbReference>